<reference evidence="4 5" key="1">
    <citation type="journal article" date="2019" name="Emerg. Microbes Infect.">
        <title>Comprehensive subspecies identification of 175 nontuberculous mycobacteria species based on 7547 genomic profiles.</title>
        <authorList>
            <person name="Matsumoto Y."/>
            <person name="Kinjo T."/>
            <person name="Motooka D."/>
            <person name="Nabeya D."/>
            <person name="Jung N."/>
            <person name="Uechi K."/>
            <person name="Horii T."/>
            <person name="Iida T."/>
            <person name="Fujita J."/>
            <person name="Nakamura S."/>
        </authorList>
    </citation>
    <scope>NUCLEOTIDE SEQUENCE [LARGE SCALE GENOMIC DNA]</scope>
    <source>
        <strain evidence="4 5">JCM 12603</strain>
    </source>
</reference>
<dbReference type="InterPro" id="IPR001647">
    <property type="entry name" value="HTH_TetR"/>
</dbReference>
<dbReference type="AlphaFoldDB" id="A0A6N4VEB2"/>
<dbReference type="SUPFAM" id="SSF46689">
    <property type="entry name" value="Homeodomain-like"/>
    <property type="match status" value="1"/>
</dbReference>
<dbReference type="KEGG" id="mpof:MPOR_39570"/>
<evidence type="ECO:0000313" key="4">
    <source>
        <dbReference type="EMBL" id="BBX52931.1"/>
    </source>
</evidence>
<evidence type="ECO:0000256" key="1">
    <source>
        <dbReference type="ARBA" id="ARBA00023125"/>
    </source>
</evidence>
<dbReference type="Gene3D" id="1.10.357.10">
    <property type="entry name" value="Tetracycline Repressor, domain 2"/>
    <property type="match status" value="1"/>
</dbReference>
<organism evidence="4 5">
    <name type="scientific">Mycolicibacterium poriferae</name>
    <dbReference type="NCBI Taxonomy" id="39694"/>
    <lineage>
        <taxon>Bacteria</taxon>
        <taxon>Bacillati</taxon>
        <taxon>Actinomycetota</taxon>
        <taxon>Actinomycetes</taxon>
        <taxon>Mycobacteriales</taxon>
        <taxon>Mycobacteriaceae</taxon>
        <taxon>Mycolicibacterium</taxon>
    </lineage>
</organism>
<name>A0A6N4VEB2_9MYCO</name>
<evidence type="ECO:0000313" key="5">
    <source>
        <dbReference type="Proteomes" id="UP000466785"/>
    </source>
</evidence>
<dbReference type="EMBL" id="AP022570">
    <property type="protein sequence ID" value="BBX52931.1"/>
    <property type="molecule type" value="Genomic_DNA"/>
</dbReference>
<dbReference type="InterPro" id="IPR009057">
    <property type="entry name" value="Homeodomain-like_sf"/>
</dbReference>
<protein>
    <submittedName>
        <fullName evidence="4">Transcriptional regulator</fullName>
    </submittedName>
</protein>
<dbReference type="Pfam" id="PF00440">
    <property type="entry name" value="TetR_N"/>
    <property type="match status" value="1"/>
</dbReference>
<feature type="DNA-binding region" description="H-T-H motif" evidence="2">
    <location>
        <begin position="35"/>
        <end position="54"/>
    </location>
</feature>
<evidence type="ECO:0000259" key="3">
    <source>
        <dbReference type="PROSITE" id="PS50977"/>
    </source>
</evidence>
<dbReference type="GO" id="GO:0003677">
    <property type="term" value="F:DNA binding"/>
    <property type="evidence" value="ECO:0007669"/>
    <property type="project" value="UniProtKB-UniRule"/>
</dbReference>
<sequence length="181" mass="19624">MANDWLVGDRHGAAAERIYAAATALIARDGLENFDMAELQATVHCSRATLYRHVGGKAQIRDAVLTREAERIVEAVRAAVRGLEGSERTVTAVVAALGHIRADPLGRALLHSMRGASELQWVSRSPIPPTLAAELTGITDGDDEAAQWIVRIVLALLFWPVDDPGAERAMIERFLGTVPQR</sequence>
<accession>A0A6N4VEB2</accession>
<gene>
    <name evidence="4" type="ORF">MPOR_39570</name>
</gene>
<proteinExistence type="predicted"/>
<feature type="domain" description="HTH tetR-type" evidence="3">
    <location>
        <begin position="12"/>
        <end position="72"/>
    </location>
</feature>
<dbReference type="PROSITE" id="PS50977">
    <property type="entry name" value="HTH_TETR_2"/>
    <property type="match status" value="1"/>
</dbReference>
<dbReference type="RefSeq" id="WP_163676721.1">
    <property type="nucleotide sequence ID" value="NZ_AP022570.1"/>
</dbReference>
<evidence type="ECO:0000256" key="2">
    <source>
        <dbReference type="PROSITE-ProRule" id="PRU00335"/>
    </source>
</evidence>
<keyword evidence="5" id="KW-1185">Reference proteome</keyword>
<keyword evidence="1 2" id="KW-0238">DNA-binding</keyword>
<dbReference type="Proteomes" id="UP000466785">
    <property type="component" value="Chromosome"/>
</dbReference>